<keyword evidence="11" id="KW-0472">Membrane</keyword>
<feature type="binding site" description="covalent" evidence="13">
    <location>
        <position position="141"/>
    </location>
    <ligand>
        <name>heme</name>
        <dbReference type="ChEBI" id="CHEBI:30413"/>
        <label>3</label>
    </ligand>
</feature>
<evidence type="ECO:0000256" key="11">
    <source>
        <dbReference type="ARBA" id="ARBA00023136"/>
    </source>
</evidence>
<evidence type="ECO:0000259" key="15">
    <source>
        <dbReference type="Pfam" id="PF03264"/>
    </source>
</evidence>
<feature type="binding site" description="axial binding residue" evidence="14">
    <location>
        <position position="82"/>
    </location>
    <ligand>
        <name>heme</name>
        <dbReference type="ChEBI" id="CHEBI:30413"/>
        <label>2</label>
    </ligand>
    <ligandPart>
        <name>Fe</name>
        <dbReference type="ChEBI" id="CHEBI:18248"/>
    </ligandPart>
</feature>
<dbReference type="GO" id="GO:0005886">
    <property type="term" value="C:plasma membrane"/>
    <property type="evidence" value="ECO:0007669"/>
    <property type="project" value="UniProtKB-SubCell"/>
</dbReference>
<feature type="binding site" description="axial binding residue" evidence="14">
    <location>
        <position position="142"/>
    </location>
    <ligand>
        <name>heme</name>
        <dbReference type="ChEBI" id="CHEBI:30413"/>
        <label>3</label>
    </ligand>
    <ligandPart>
        <name>Fe</name>
        <dbReference type="ChEBI" id="CHEBI:18248"/>
    </ligandPart>
</feature>
<comment type="PTM">
    <text evidence="12">Binds 4 heme groups per subunit.</text>
</comment>
<feature type="binding site" description="axial binding residue" evidence="14">
    <location>
        <position position="54"/>
    </location>
    <ligand>
        <name>heme</name>
        <dbReference type="ChEBI" id="CHEBI:30413"/>
        <label>1</label>
    </ligand>
    <ligandPart>
        <name>Fe</name>
        <dbReference type="ChEBI" id="CHEBI:18248"/>
    </ligandPart>
</feature>
<organism evidence="16 17">
    <name type="scientific">Bordetella petrii (strain ATCC BAA-461 / DSM 12804 / CCUG 43448 / CIP 107267 / Se-1111R)</name>
    <dbReference type="NCBI Taxonomy" id="340100"/>
    <lineage>
        <taxon>Bacteria</taxon>
        <taxon>Pseudomonadati</taxon>
        <taxon>Pseudomonadota</taxon>
        <taxon>Betaproteobacteria</taxon>
        <taxon>Burkholderiales</taxon>
        <taxon>Alcaligenaceae</taxon>
        <taxon>Bordetella</taxon>
    </lineage>
</organism>
<evidence type="ECO:0000256" key="9">
    <source>
        <dbReference type="ARBA" id="ARBA00022989"/>
    </source>
</evidence>
<feature type="domain" description="NapC/NirT cytochrome c N-terminal" evidence="15">
    <location>
        <begin position="21"/>
        <end position="183"/>
    </location>
</feature>
<name>A9I7N8_BORPD</name>
<dbReference type="KEGG" id="bpt:Bpet4083"/>
<feature type="binding site" description="axial binding residue" evidence="14">
    <location>
        <position position="100"/>
    </location>
    <ligand>
        <name>heme</name>
        <dbReference type="ChEBI" id="CHEBI:30413"/>
        <label>1</label>
    </ligand>
    <ligandPart>
        <name>Fe</name>
        <dbReference type="ChEBI" id="CHEBI:18248"/>
    </ligandPart>
</feature>
<evidence type="ECO:0000256" key="12">
    <source>
        <dbReference type="PIRNR" id="PIRNR000013"/>
    </source>
</evidence>
<dbReference type="PANTHER" id="PTHR30333">
    <property type="entry name" value="CYTOCHROME C-TYPE PROTEIN"/>
    <property type="match status" value="1"/>
</dbReference>
<dbReference type="Proteomes" id="UP000001225">
    <property type="component" value="Chromosome"/>
</dbReference>
<feature type="binding site" description="covalent" evidence="13">
    <location>
        <position position="51"/>
    </location>
    <ligand>
        <name>heme</name>
        <dbReference type="ChEBI" id="CHEBI:30413"/>
        <label>1</label>
    </ligand>
</feature>
<keyword evidence="9" id="KW-1133">Transmembrane helix</keyword>
<dbReference type="PANTHER" id="PTHR30333:SF1">
    <property type="entry name" value="CYTOCHROME C-TYPE PROTEIN NAPC"/>
    <property type="match status" value="1"/>
</dbReference>
<keyword evidence="3 12" id="KW-0813">Transport</keyword>
<comment type="subcellular location">
    <subcellularLocation>
        <location evidence="1">Cell membrane</location>
        <topology evidence="1">Single-pass membrane protein</topology>
    </subcellularLocation>
</comment>
<evidence type="ECO:0000256" key="2">
    <source>
        <dbReference type="ARBA" id="ARBA00007395"/>
    </source>
</evidence>
<dbReference type="InterPro" id="IPR036280">
    <property type="entry name" value="Multihaem_cyt_sf"/>
</dbReference>
<reference evidence="16 17" key="1">
    <citation type="journal article" date="2008" name="BMC Genomics">
        <title>The missing link: Bordetella petrii is endowed with both the metabolic versatility of environmental bacteria and virulence traits of pathogenic Bordetellae.</title>
        <authorList>
            <person name="Gross R."/>
            <person name="Guzman C.A."/>
            <person name="Sebaihia M."/>
            <person name="Martins Dos Santos V.A."/>
            <person name="Pieper D.H."/>
            <person name="Koebnik R."/>
            <person name="Lechner M."/>
            <person name="Bartels D."/>
            <person name="Buhrmester J."/>
            <person name="Choudhuri J.V."/>
            <person name="Ebensen T."/>
            <person name="Gaigalat L."/>
            <person name="Herrmann S."/>
            <person name="Khachane A.N."/>
            <person name="Larisch C."/>
            <person name="Link S."/>
            <person name="Linke B."/>
            <person name="Meyer F."/>
            <person name="Mormann S."/>
            <person name="Nakunst D."/>
            <person name="Rueckert C."/>
            <person name="Schneiker-Bekel S."/>
            <person name="Schulze K."/>
            <person name="Vorhoelter F.J."/>
            <person name="Yevsa T."/>
            <person name="Engle J.T."/>
            <person name="Goldman W.E."/>
            <person name="Puehler A."/>
            <person name="Goebel U.B."/>
            <person name="Goesmann A."/>
            <person name="Bloecker H."/>
            <person name="Kaiser O."/>
            <person name="Martinez-Arias R."/>
        </authorList>
    </citation>
    <scope>NUCLEOTIDE SEQUENCE [LARGE SCALE GENOMIC DNA]</scope>
    <source>
        <strain evidence="17">ATCC BAA-461 / DSM 12804 / CCUG 43448 / CIP 107267 / Se-1111R</strain>
    </source>
</reference>
<feature type="binding site" description="covalent" evidence="13">
    <location>
        <position position="48"/>
    </location>
    <ligand>
        <name>heme</name>
        <dbReference type="ChEBI" id="CHEBI:30413"/>
        <label>1</label>
    </ligand>
</feature>
<keyword evidence="17" id="KW-1185">Reference proteome</keyword>
<feature type="binding site" description="covalent" evidence="13">
    <location>
        <position position="81"/>
    </location>
    <ligand>
        <name>heme</name>
        <dbReference type="ChEBI" id="CHEBI:30413"/>
        <label>2</label>
    </ligand>
</feature>
<keyword evidence="6" id="KW-0812">Transmembrane</keyword>
<keyword evidence="7 12" id="KW-0479">Metal-binding</keyword>
<evidence type="ECO:0000256" key="13">
    <source>
        <dbReference type="PIRSR" id="PIRSR000013-1"/>
    </source>
</evidence>
<sequence>MNLKWIKTLPRRAWARAVSGLGLAFALGIMFWGGFNTFMEWTNTAAFCISCHEMNRNVYQEYRNTVHYSNRTGVRAVCSDCHVPKEWGPKMLRKLYASNELLHHFLGTIDTPEKFEAKRAKLAQNEWRRMKANNSQECRNCHDYSYFDYSGQSSRSARMHQQGLQEGQTCIDCHKGIAHSLPAVEQSVGQPKPGAVPAQALHPD</sequence>
<dbReference type="InterPro" id="IPR024717">
    <property type="entry name" value="NapC/NirT/NrfH"/>
</dbReference>
<evidence type="ECO:0000256" key="10">
    <source>
        <dbReference type="ARBA" id="ARBA00023004"/>
    </source>
</evidence>
<dbReference type="SUPFAM" id="SSF48695">
    <property type="entry name" value="Multiheme cytochromes"/>
    <property type="match status" value="1"/>
</dbReference>
<keyword evidence="4" id="KW-1003">Cell membrane</keyword>
<dbReference type="Gene3D" id="1.10.3820.10">
    <property type="entry name" value="Di-heme elbow motif domain"/>
    <property type="match status" value="1"/>
</dbReference>
<proteinExistence type="inferred from homology"/>
<evidence type="ECO:0000256" key="7">
    <source>
        <dbReference type="ARBA" id="ARBA00022723"/>
    </source>
</evidence>
<dbReference type="Pfam" id="PF03264">
    <property type="entry name" value="Cytochrom_NNT"/>
    <property type="match status" value="1"/>
</dbReference>
<feature type="binding site" description="covalent" evidence="13">
    <location>
        <position position="173"/>
    </location>
    <ligand>
        <name>heme</name>
        <dbReference type="ChEBI" id="CHEBI:30413"/>
        <label>4</label>
    </ligand>
</feature>
<evidence type="ECO:0000256" key="14">
    <source>
        <dbReference type="PIRSR" id="PIRSR000013-2"/>
    </source>
</evidence>
<dbReference type="STRING" id="94624.Bpet4083"/>
<gene>
    <name evidence="16" type="primary">napC</name>
    <name evidence="16" type="ordered locus">Bpet4083</name>
</gene>
<feature type="binding site" description="axial binding residue" evidence="14">
    <location>
        <position position="174"/>
    </location>
    <ligand>
        <name>heme</name>
        <dbReference type="ChEBI" id="CHEBI:30413"/>
        <label>4</label>
    </ligand>
    <ligandPart>
        <name>Fe</name>
        <dbReference type="ChEBI" id="CHEBI:18248"/>
    </ligandPart>
</feature>
<dbReference type="GO" id="GO:0009061">
    <property type="term" value="P:anaerobic respiration"/>
    <property type="evidence" value="ECO:0007669"/>
    <property type="project" value="TreeGrafter"/>
</dbReference>
<evidence type="ECO:0000256" key="1">
    <source>
        <dbReference type="ARBA" id="ARBA00004162"/>
    </source>
</evidence>
<dbReference type="GO" id="GO:0019333">
    <property type="term" value="P:denitrification pathway"/>
    <property type="evidence" value="ECO:0007669"/>
    <property type="project" value="InterPro"/>
</dbReference>
<dbReference type="InterPro" id="IPR038266">
    <property type="entry name" value="NapC/NirT_cytc_sf"/>
</dbReference>
<dbReference type="EMBL" id="AM902716">
    <property type="protein sequence ID" value="CAP44431.1"/>
    <property type="molecule type" value="Genomic_DNA"/>
</dbReference>
<keyword evidence="10 12" id="KW-0408">Iron</keyword>
<dbReference type="PIRSF" id="PIRSF000013">
    <property type="entry name" value="4_hem_cytochrm_NapC"/>
    <property type="match status" value="1"/>
</dbReference>
<feature type="binding site" description="covalent" evidence="13">
    <location>
        <position position="78"/>
    </location>
    <ligand>
        <name>heme</name>
        <dbReference type="ChEBI" id="CHEBI:30413"/>
        <label>2</label>
    </ligand>
</feature>
<feature type="binding site" description="axial binding residue" evidence="14">
    <location>
        <position position="179"/>
    </location>
    <ligand>
        <name>heme</name>
        <dbReference type="ChEBI" id="CHEBI:30413"/>
        <label>2</label>
    </ligand>
    <ligandPart>
        <name>Fe</name>
        <dbReference type="ChEBI" id="CHEBI:18248"/>
    </ligandPart>
</feature>
<keyword evidence="5 12" id="KW-0349">Heme</keyword>
<evidence type="ECO:0000256" key="6">
    <source>
        <dbReference type="ARBA" id="ARBA00022692"/>
    </source>
</evidence>
<feature type="binding site" description="covalent" evidence="13">
    <location>
        <position position="170"/>
    </location>
    <ligand>
        <name>heme</name>
        <dbReference type="ChEBI" id="CHEBI:30413"/>
        <label>4</label>
    </ligand>
</feature>
<dbReference type="InterPro" id="IPR051174">
    <property type="entry name" value="Cytochrome_c-type_ET"/>
</dbReference>
<dbReference type="GO" id="GO:0009055">
    <property type="term" value="F:electron transfer activity"/>
    <property type="evidence" value="ECO:0007669"/>
    <property type="project" value="TreeGrafter"/>
</dbReference>
<dbReference type="AlphaFoldDB" id="A9I7N8"/>
<dbReference type="eggNOG" id="COG3005">
    <property type="taxonomic scope" value="Bacteria"/>
</dbReference>
<dbReference type="InterPro" id="IPR005126">
    <property type="entry name" value="NapC/NirT_cyt_c_N"/>
</dbReference>
<dbReference type="GO" id="GO:0020037">
    <property type="term" value="F:heme binding"/>
    <property type="evidence" value="ECO:0007669"/>
    <property type="project" value="InterPro"/>
</dbReference>
<protein>
    <recommendedName>
        <fullName evidence="12">Cytochrome c-type protein</fullName>
    </recommendedName>
</protein>
<dbReference type="GO" id="GO:0046872">
    <property type="term" value="F:metal ion binding"/>
    <property type="evidence" value="ECO:0007669"/>
    <property type="project" value="UniProtKB-KW"/>
</dbReference>
<keyword evidence="8 12" id="KW-0249">Electron transport</keyword>
<evidence type="ECO:0000256" key="5">
    <source>
        <dbReference type="ARBA" id="ARBA00022617"/>
    </source>
</evidence>
<evidence type="ECO:0000313" key="17">
    <source>
        <dbReference type="Proteomes" id="UP000001225"/>
    </source>
</evidence>
<evidence type="ECO:0000313" key="16">
    <source>
        <dbReference type="EMBL" id="CAP44431.1"/>
    </source>
</evidence>
<feature type="binding site" description="covalent" evidence="13">
    <location>
        <position position="138"/>
    </location>
    <ligand>
        <name>heme</name>
        <dbReference type="ChEBI" id="CHEBI:30413"/>
        <label>3</label>
    </ligand>
</feature>
<evidence type="ECO:0000256" key="8">
    <source>
        <dbReference type="ARBA" id="ARBA00022982"/>
    </source>
</evidence>
<comment type="similarity">
    <text evidence="2">Belongs to the NapC/NirT/NrfH family.</text>
</comment>
<comment type="cofactor">
    <cofactor evidence="13">
        <name>heme</name>
        <dbReference type="ChEBI" id="CHEBI:30413"/>
    </cofactor>
    <text evidence="13">Binds 4 heme groups per subunit.</text>
</comment>
<accession>A9I7N8</accession>
<dbReference type="FunFam" id="1.10.3820.10:FF:000001">
    <property type="entry name" value="Cytochrome c-type protein"/>
    <property type="match status" value="1"/>
</dbReference>
<evidence type="ECO:0000256" key="4">
    <source>
        <dbReference type="ARBA" id="ARBA00022475"/>
    </source>
</evidence>
<evidence type="ECO:0000256" key="3">
    <source>
        <dbReference type="ARBA" id="ARBA00022448"/>
    </source>
</evidence>